<dbReference type="EMBL" id="CP108222">
    <property type="protein sequence ID" value="WTT15133.1"/>
    <property type="molecule type" value="Genomic_DNA"/>
</dbReference>
<evidence type="ECO:0000259" key="5">
    <source>
        <dbReference type="PROSITE" id="PS50977"/>
    </source>
</evidence>
<dbReference type="Pfam" id="PF17754">
    <property type="entry name" value="TetR_C_14"/>
    <property type="match status" value="1"/>
</dbReference>
<dbReference type="PROSITE" id="PS50977">
    <property type="entry name" value="HTH_TETR_2"/>
    <property type="match status" value="1"/>
</dbReference>
<sequence>MTPQGEGLRDRRRRETRLEIHRAALRLARKHGFDKITVDMISAESGVSPRTFFNYFPNKEAALLLGPTEVPPALAAEFVAAGTASPREVLADVTRLLLREMADNSPERATMHDVFALAQTHPPIHAALLARIEGFQRSLADVVARRMGQRPEDEMPSLIAALALTAVRTGLERWSREVPQSAENDSPIPYVERVMELLRTLSAD</sequence>
<name>A0AAU1ZUW0_9ACTN</name>
<dbReference type="AlphaFoldDB" id="A0AAU1ZUW0"/>
<dbReference type="InterPro" id="IPR001647">
    <property type="entry name" value="HTH_TetR"/>
</dbReference>
<dbReference type="Pfam" id="PF00440">
    <property type="entry name" value="TetR_N"/>
    <property type="match status" value="1"/>
</dbReference>
<keyword evidence="2 4" id="KW-0238">DNA-binding</keyword>
<evidence type="ECO:0000256" key="4">
    <source>
        <dbReference type="PROSITE-ProRule" id="PRU00335"/>
    </source>
</evidence>
<evidence type="ECO:0000313" key="6">
    <source>
        <dbReference type="EMBL" id="WTT15133.1"/>
    </source>
</evidence>
<dbReference type="PANTHER" id="PTHR30055:SF234">
    <property type="entry name" value="HTH-TYPE TRANSCRIPTIONAL REGULATOR BETI"/>
    <property type="match status" value="1"/>
</dbReference>
<gene>
    <name evidence="6" type="ORF">OHA22_06135</name>
</gene>
<protein>
    <submittedName>
        <fullName evidence="6">TetR/AcrR family transcriptional regulator</fullName>
    </submittedName>
</protein>
<dbReference type="InterPro" id="IPR041347">
    <property type="entry name" value="MftR_C"/>
</dbReference>
<dbReference type="GO" id="GO:0003700">
    <property type="term" value="F:DNA-binding transcription factor activity"/>
    <property type="evidence" value="ECO:0007669"/>
    <property type="project" value="TreeGrafter"/>
</dbReference>
<evidence type="ECO:0000256" key="1">
    <source>
        <dbReference type="ARBA" id="ARBA00023015"/>
    </source>
</evidence>
<proteinExistence type="predicted"/>
<feature type="domain" description="HTH tetR-type" evidence="5">
    <location>
        <begin position="14"/>
        <end position="74"/>
    </location>
</feature>
<evidence type="ECO:0000256" key="2">
    <source>
        <dbReference type="ARBA" id="ARBA00023125"/>
    </source>
</evidence>
<dbReference type="PANTHER" id="PTHR30055">
    <property type="entry name" value="HTH-TYPE TRANSCRIPTIONAL REGULATOR RUTR"/>
    <property type="match status" value="1"/>
</dbReference>
<keyword evidence="3" id="KW-0804">Transcription</keyword>
<reference evidence="6" key="1">
    <citation type="submission" date="2022-10" db="EMBL/GenBank/DDBJ databases">
        <title>The complete genomes of actinobacterial strains from the NBC collection.</title>
        <authorList>
            <person name="Joergensen T.S."/>
            <person name="Alvarez Arevalo M."/>
            <person name="Sterndorff E.B."/>
            <person name="Faurdal D."/>
            <person name="Vuksanovic O."/>
            <person name="Mourched A.-S."/>
            <person name="Charusanti P."/>
            <person name="Shaw S."/>
            <person name="Blin K."/>
            <person name="Weber T."/>
        </authorList>
    </citation>
    <scope>NUCLEOTIDE SEQUENCE</scope>
    <source>
        <strain evidence="6">NBC_00093</strain>
    </source>
</reference>
<dbReference type="PROSITE" id="PS01081">
    <property type="entry name" value="HTH_TETR_1"/>
    <property type="match status" value="1"/>
</dbReference>
<dbReference type="InterPro" id="IPR050109">
    <property type="entry name" value="HTH-type_TetR-like_transc_reg"/>
</dbReference>
<dbReference type="InterPro" id="IPR023772">
    <property type="entry name" value="DNA-bd_HTH_TetR-type_CS"/>
</dbReference>
<dbReference type="InterPro" id="IPR009057">
    <property type="entry name" value="Homeodomain-like_sf"/>
</dbReference>
<organism evidence="6">
    <name type="scientific">Streptomyces sp. NBC_00093</name>
    <dbReference type="NCBI Taxonomy" id="2975649"/>
    <lineage>
        <taxon>Bacteria</taxon>
        <taxon>Bacillati</taxon>
        <taxon>Actinomycetota</taxon>
        <taxon>Actinomycetes</taxon>
        <taxon>Kitasatosporales</taxon>
        <taxon>Streptomycetaceae</taxon>
        <taxon>Streptomyces</taxon>
    </lineage>
</organism>
<dbReference type="SUPFAM" id="SSF46689">
    <property type="entry name" value="Homeodomain-like"/>
    <property type="match status" value="1"/>
</dbReference>
<dbReference type="Gene3D" id="1.10.357.10">
    <property type="entry name" value="Tetracycline Repressor, domain 2"/>
    <property type="match status" value="1"/>
</dbReference>
<accession>A0AAU1ZUW0</accession>
<evidence type="ECO:0000256" key="3">
    <source>
        <dbReference type="ARBA" id="ARBA00023163"/>
    </source>
</evidence>
<dbReference type="GO" id="GO:0000976">
    <property type="term" value="F:transcription cis-regulatory region binding"/>
    <property type="evidence" value="ECO:0007669"/>
    <property type="project" value="TreeGrafter"/>
</dbReference>
<keyword evidence="1" id="KW-0805">Transcription regulation</keyword>
<feature type="DNA-binding region" description="H-T-H motif" evidence="4">
    <location>
        <begin position="37"/>
        <end position="56"/>
    </location>
</feature>